<dbReference type="EMBL" id="JAIZAY010000007">
    <property type="protein sequence ID" value="KAJ8039252.1"/>
    <property type="molecule type" value="Genomic_DNA"/>
</dbReference>
<organism evidence="3 4">
    <name type="scientific">Holothuria leucospilota</name>
    <name type="common">Black long sea cucumber</name>
    <name type="synonym">Mertensiothuria leucospilota</name>
    <dbReference type="NCBI Taxonomy" id="206669"/>
    <lineage>
        <taxon>Eukaryota</taxon>
        <taxon>Metazoa</taxon>
        <taxon>Echinodermata</taxon>
        <taxon>Eleutherozoa</taxon>
        <taxon>Echinozoa</taxon>
        <taxon>Holothuroidea</taxon>
        <taxon>Aspidochirotacea</taxon>
        <taxon>Aspidochirotida</taxon>
        <taxon>Holothuriidae</taxon>
        <taxon>Holothuria</taxon>
    </lineage>
</organism>
<name>A0A9Q1H850_HOLLE</name>
<feature type="signal peptide" evidence="2">
    <location>
        <begin position="1"/>
        <end position="22"/>
    </location>
</feature>
<dbReference type="InterPro" id="IPR008930">
    <property type="entry name" value="Terpenoid_cyclase/PrenylTrfase"/>
</dbReference>
<reference evidence="3" key="1">
    <citation type="submission" date="2021-10" db="EMBL/GenBank/DDBJ databases">
        <title>Tropical sea cucumber genome reveals ecological adaptation and Cuvierian tubules defense mechanism.</title>
        <authorList>
            <person name="Chen T."/>
        </authorList>
    </citation>
    <scope>NUCLEOTIDE SEQUENCE</scope>
    <source>
        <strain evidence="3">Nanhai2018</strain>
        <tissue evidence="3">Muscle</tissue>
    </source>
</reference>
<dbReference type="GO" id="GO:0015889">
    <property type="term" value="P:cobalamin transport"/>
    <property type="evidence" value="ECO:0007669"/>
    <property type="project" value="TreeGrafter"/>
</dbReference>
<dbReference type="PANTHER" id="PTHR10559">
    <property type="entry name" value="TRANSCOBALAMIN-1/GASTRIC INTRINSIC FACTOR"/>
    <property type="match status" value="1"/>
</dbReference>
<dbReference type="Gene3D" id="1.50.10.20">
    <property type="match status" value="1"/>
</dbReference>
<keyword evidence="4" id="KW-1185">Reference proteome</keyword>
<protein>
    <submittedName>
        <fullName evidence="3">Trophinin</fullName>
    </submittedName>
</protein>
<dbReference type="InterPro" id="IPR051588">
    <property type="entry name" value="Cobalamin_Transport"/>
</dbReference>
<dbReference type="OrthoDB" id="6343110at2759"/>
<evidence type="ECO:0000256" key="2">
    <source>
        <dbReference type="SAM" id="SignalP"/>
    </source>
</evidence>
<feature type="chain" id="PRO_5040349759" evidence="2">
    <location>
        <begin position="23"/>
        <end position="2384"/>
    </location>
</feature>
<dbReference type="Gene3D" id="2.170.130.30">
    <property type="match status" value="10"/>
</dbReference>
<gene>
    <name evidence="3" type="ORF">HOLleu_16906</name>
</gene>
<comment type="caution">
    <text evidence="3">The sequence shown here is derived from an EMBL/GenBank/DDBJ whole genome shotgun (WGS) entry which is preliminary data.</text>
</comment>
<proteinExistence type="predicted"/>
<sequence length="2384" mass="272464">MTVNPTIVLLLLLGVIPASTSGICGDQGVDMCHSVPLARHRAFSWLLKEHSVSMQPGEQFDLNQMVTMLSLQLAYPNFLAELQPHERDYFRSVQESSMLSALARAKANQRKGDIVPYLDPLHFAQQLLAMEASCIDTKSFFDQNLQRHLSILTRDYPEANYEDLFQFAYSLLPLCSTNFKFYEKAWLKLLRVRDRKRPCVIVPRDEFDGTDKQHEAFTVATLSMLVMTMRCARNQVPEKHREIFFERFYQRAECIAGWQNKSNYGFGGNLKITALALQALNAAGVDQSKWNCSGALHHVLQAQHLDGSFGRTTEETALALLVLANRHLGGLWEADVECPDGRNRHNLPGPIGPFDSRKTFTLVLYNEIRNTHRYHNITIIDGENLLQALIRAKMDENIDFDFTAERFTYNDEEGIYLTSVNGWANDGQRFYHWFAKKYSEEKEGNKEDQELLSLDKIEPDEDSKIILAYKDITPKYLRPPELPRPITKDDEYFNLTIKVTNEITGTESFHYTPVIEGETLLEALVRAWGHPWSTFNFAAVPAQIFNKNGVFLASVNGVEPDKENCYFWVVKDENEDYMKEKMGKGSFQPKGLLEYKPKDGHPVNLAYVDLSDYKDQMNPSGKGERELPKNIEDGDSKIVFTLNINNSITERIWSYNVTIIEGENLLDAFLRGWRDIDMFPSFGADVFPFFGKQSLYITSINGVANDRENLYHWIVKEDVMPSMQMAAKEFMPIGLTEVIPEDGEEIHVVYTDLSPWKEQLLMFLDGNEVEMRMEQGMMGLKQQAQEMGMHLGETPREVRDCDTTLNITIVVANNITQEHEGFNLTIIEGENLQHALLRAWKDPEINFNFAVEPFIVFDKPGLYLKSVNGLANNPEEYTLWLVKLADEEQSMSNNFEPMDTQFVPRNWDKVVLLYADLIDWKDQLEQIKAELPPRIQQGDETVTFTLYLINEMRQEHSGFNVTILEGETLLDGLHRAWKNKSNFFNFGAEPFEFLGKNGVFLTTVNGIANSRIDNYHWVVKQEKSEEVRLIDYEPTALNKLKPTDGSVIKLVYADISKVIEEKRRHYARGEFPRFMRRSDDIFTMSLVVYDNITGEHSLYNVKAIKGENLLHTLLRAWKDPYHDFNFAAKPGNLFNKEGIYLSSVNGKSNDPDQCYQWLVKDVPKCDDPRTMMMMNDSRRMDGMMMRERQMSPEVMIEDSFEPYGLEEYIPDPRKVVQLVYTDLSPWKNRSTPSGLGMREFPEMIKEGDDSIKFTLYIYNSETERLWSYNMTILKGESLFEAFLRMWKKPEIDFQFSAQPFAFFGKHGLFITSINGISNNRETQYHWIIKANGKKADTDKVEESEMFKPVGLTDFIPMDGGEAHVAYVNLREQIMRFREERGVGGEIMQQGLEMEIQGMMEREGDEGMGHHGEIPRDITACDLTADITVYVVNNITQTKESFNLTIIEGERLAHALVRAWRDPDINFNFAAAPFIFFHKLGLYLTSVNGLANNKEDYTYWLIKRADEEVEGPIGLQEWHPKDGDKVILIYADLSAYKDDLQAGKEELPRPIEDDDVTATFTLYTIDTLRQEHKGYNITILEGETILDGLHRAWKSWDSYFNFGAAPFRFVNKRGVFLTSVNGVRNSRETLYHWLLLDGDADPSRKIPPSKFEPTALNEVKPTDGSVFKLVYLDLTPVFSREQDPLELPREIFDDDDTFTLHILVGDNITGNHSIHNATVIRGEPLIHGLLRAWKAPSSNFNFDTAVFKFFDKVDYFPTSVLGVANDIDKNYYWIVADSEPEDGMMDSNFQPIGLSEYIPREGVPVKLIYIDLSPWMHDLNPTGEGRHELPKDIEDGASTVNFTLNVFNDILQRNWRYEVTILEGENLLDAFLRLWKDAEVDFNFGATAFHFANKFACFVYNINGLANQPENYFHWIVLGEVNPKNEGQRRMDELNPVGLREVVPTNGGEVHVVYKDLSSYREHLARGGRMEMQGMAGGMMAQQGMAGGLMTQQRMAGGMMTQQGMAGGMMTQQGMAGGVMTQQGMAGGMMTQQGMAGGMMTQQGMAGGMMTQQGMEYGMRQGMEYGMREGMEGGMMADSEEYHGLPREIKDDDRTVNITIYVVNNITQTHEGFNVTILWGERLIHALLRAWKDPEINFNFASKPLTFLGKYGVFLTSVNGLANNYTNLHYWLVTRGGDYSEEPWGLLEYVPRPDDKIILVYSDLSQHEDSIKVRELPPDIQDGDETVDFTLYVLNNITKQHCAYNVSVLPGEDLLDGLFRAWKDPELYFNFAAAAFTIFDKYAVYLLSVNGVHNDQERGYHWLAEIARTPEEKMGMMMDSTEVMEYQPWGLIEFIPTAGTDIKLIYADLTPLVQERQMMQAMQGEPGSNRNGNQGGNQGGNPRGS</sequence>
<accession>A0A9Q1H850</accession>
<keyword evidence="2" id="KW-0732">Signal</keyword>
<dbReference type="Proteomes" id="UP001152320">
    <property type="component" value="Chromosome 7"/>
</dbReference>
<feature type="compositionally biased region" description="Gly residues" evidence="1">
    <location>
        <begin position="2372"/>
        <end position="2384"/>
    </location>
</feature>
<feature type="region of interest" description="Disordered" evidence="1">
    <location>
        <begin position="2360"/>
        <end position="2384"/>
    </location>
</feature>
<dbReference type="PANTHER" id="PTHR10559:SF18">
    <property type="entry name" value="TRANSCOBALAMIN II"/>
    <property type="match status" value="1"/>
</dbReference>
<dbReference type="GO" id="GO:0031419">
    <property type="term" value="F:cobalamin binding"/>
    <property type="evidence" value="ECO:0007669"/>
    <property type="project" value="TreeGrafter"/>
</dbReference>
<evidence type="ECO:0000313" key="4">
    <source>
        <dbReference type="Proteomes" id="UP001152320"/>
    </source>
</evidence>
<evidence type="ECO:0000256" key="1">
    <source>
        <dbReference type="SAM" id="MobiDB-lite"/>
    </source>
</evidence>
<dbReference type="GO" id="GO:0005615">
    <property type="term" value="C:extracellular space"/>
    <property type="evidence" value="ECO:0007669"/>
    <property type="project" value="TreeGrafter"/>
</dbReference>
<evidence type="ECO:0000313" key="3">
    <source>
        <dbReference type="EMBL" id="KAJ8039252.1"/>
    </source>
</evidence>
<dbReference type="SUPFAM" id="SSF48239">
    <property type="entry name" value="Terpenoid cyclases/Protein prenyltransferases"/>
    <property type="match status" value="1"/>
</dbReference>